<proteinExistence type="predicted"/>
<dbReference type="Proteomes" id="UP001141259">
    <property type="component" value="Unassembled WGS sequence"/>
</dbReference>
<dbReference type="EMBL" id="JANYMP010000020">
    <property type="protein sequence ID" value="MCS7481826.1"/>
    <property type="molecule type" value="Genomic_DNA"/>
</dbReference>
<name>A0A9X2VSI0_9PSEU</name>
<evidence type="ECO:0008006" key="3">
    <source>
        <dbReference type="Google" id="ProtNLM"/>
    </source>
</evidence>
<protein>
    <recommendedName>
        <fullName evidence="3">Tetratricopeptide repeat protein</fullName>
    </recommendedName>
</protein>
<dbReference type="AlphaFoldDB" id="A0A9X2VSI0"/>
<reference evidence="1" key="1">
    <citation type="submission" date="2022-08" db="EMBL/GenBank/DDBJ databases">
        <authorList>
            <person name="Tistechok S."/>
            <person name="Samborskyy M."/>
            <person name="Roman I."/>
        </authorList>
    </citation>
    <scope>NUCLEOTIDE SEQUENCE</scope>
    <source>
        <strain evidence="1">DSM 103496</strain>
    </source>
</reference>
<dbReference type="Gene3D" id="1.25.40.10">
    <property type="entry name" value="Tetratricopeptide repeat domain"/>
    <property type="match status" value="1"/>
</dbReference>
<gene>
    <name evidence="1" type="ORF">NZH93_33630</name>
</gene>
<dbReference type="InterPro" id="IPR011990">
    <property type="entry name" value="TPR-like_helical_dom_sf"/>
</dbReference>
<evidence type="ECO:0000313" key="1">
    <source>
        <dbReference type="EMBL" id="MCS7481826.1"/>
    </source>
</evidence>
<dbReference type="RefSeq" id="WP_259627310.1">
    <property type="nucleotide sequence ID" value="NZ_JANYMP010000020.1"/>
</dbReference>
<dbReference type="SUPFAM" id="SSF48452">
    <property type="entry name" value="TPR-like"/>
    <property type="match status" value="1"/>
</dbReference>
<keyword evidence="2" id="KW-1185">Reference proteome</keyword>
<organism evidence="1 2">
    <name type="scientific">Umezawaea endophytica</name>
    <dbReference type="NCBI Taxonomy" id="1654476"/>
    <lineage>
        <taxon>Bacteria</taxon>
        <taxon>Bacillati</taxon>
        <taxon>Actinomycetota</taxon>
        <taxon>Actinomycetes</taxon>
        <taxon>Pseudonocardiales</taxon>
        <taxon>Pseudonocardiaceae</taxon>
        <taxon>Umezawaea</taxon>
    </lineage>
</organism>
<evidence type="ECO:0000313" key="2">
    <source>
        <dbReference type="Proteomes" id="UP001141259"/>
    </source>
</evidence>
<accession>A0A9X2VSI0</accession>
<comment type="caution">
    <text evidence="1">The sequence shown here is derived from an EMBL/GenBank/DDBJ whole genome shotgun (WGS) entry which is preliminary data.</text>
</comment>
<sequence>MARLEAATRTLRALDYEHGGGACVSAVLAQLTTGRRLLGDAVSPDVAARLRLALADLHNLAGWISFDLGRAESAQAHFRAALDLADAADNQSLAANVRYRLGRVHLHHGRLDEALHEFDASAHVAGAAGSELELAIVDANRAWAHAKQGDAVRAERFLAAAHDGFAAADPEAAPDWARFFTAADLTGMTGTVHASLAEAGDVRHVEQAVPALLEAIEGYGESMARSRAFGTIELAVSSLLAGEVDAGVEAGHDAVRQATPIRSVRTVDRMRPLRQAANARPDHEGARELVRRVEAFSAGSG</sequence>